<gene>
    <name evidence="2" type="ORF">GCM10007874_07190</name>
</gene>
<keyword evidence="3" id="KW-1185">Reference proteome</keyword>
<keyword evidence="1" id="KW-0812">Transmembrane</keyword>
<accession>A0ABQ6CD28</accession>
<dbReference type="InterPro" id="IPR012666">
    <property type="entry name" value="CbtA_put"/>
</dbReference>
<dbReference type="EMBL" id="BSPC01000005">
    <property type="protein sequence ID" value="GLS17704.1"/>
    <property type="molecule type" value="Genomic_DNA"/>
</dbReference>
<sequence length="260" mass="27152">MVRSLLIRGMLVGILAGLLAFGFARVFGEPQVDAAIAFEESYSAQEEAKPAPAMSMNMSTAPAAGHDHGNDEELVSRPMQASFGLLTGVLVYGTALGGIFALVFAFAQGRLGSLSPRTTAAIVAAIGFAAVVIVPQLKYPANPPAVGNPDTIGMRTALYFTIMALSVLVMIAALNTANRLAASLGRWNANLIAAAAYAVVMAIAMMVLPGVHEVPAGFSADVLWNFRIASLGIHGVLWTTLGLVFGILAQKLMQPEGRRA</sequence>
<evidence type="ECO:0000313" key="3">
    <source>
        <dbReference type="Proteomes" id="UP001156882"/>
    </source>
</evidence>
<feature type="transmembrane region" description="Helical" evidence="1">
    <location>
        <begin position="189"/>
        <end position="208"/>
    </location>
</feature>
<dbReference type="Proteomes" id="UP001156882">
    <property type="component" value="Unassembled WGS sequence"/>
</dbReference>
<feature type="transmembrane region" description="Helical" evidence="1">
    <location>
        <begin position="157"/>
        <end position="177"/>
    </location>
</feature>
<proteinExistence type="predicted"/>
<organism evidence="2 3">
    <name type="scientific">Labrys miyagiensis</name>
    <dbReference type="NCBI Taxonomy" id="346912"/>
    <lineage>
        <taxon>Bacteria</taxon>
        <taxon>Pseudomonadati</taxon>
        <taxon>Pseudomonadota</taxon>
        <taxon>Alphaproteobacteria</taxon>
        <taxon>Hyphomicrobiales</taxon>
        <taxon>Xanthobacteraceae</taxon>
        <taxon>Labrys</taxon>
    </lineage>
</organism>
<evidence type="ECO:0000256" key="1">
    <source>
        <dbReference type="SAM" id="Phobius"/>
    </source>
</evidence>
<comment type="caution">
    <text evidence="2">The sequence shown here is derived from an EMBL/GenBank/DDBJ whole genome shotgun (WGS) entry which is preliminary data.</text>
</comment>
<dbReference type="Pfam" id="PF09490">
    <property type="entry name" value="CbtA"/>
    <property type="match status" value="1"/>
</dbReference>
<feature type="transmembrane region" description="Helical" evidence="1">
    <location>
        <begin position="83"/>
        <end position="107"/>
    </location>
</feature>
<feature type="transmembrane region" description="Helical" evidence="1">
    <location>
        <begin position="119"/>
        <end position="137"/>
    </location>
</feature>
<evidence type="ECO:0000313" key="2">
    <source>
        <dbReference type="EMBL" id="GLS17704.1"/>
    </source>
</evidence>
<reference evidence="3" key="1">
    <citation type="journal article" date="2019" name="Int. J. Syst. Evol. Microbiol.">
        <title>The Global Catalogue of Microorganisms (GCM) 10K type strain sequencing project: providing services to taxonomists for standard genome sequencing and annotation.</title>
        <authorList>
            <consortium name="The Broad Institute Genomics Platform"/>
            <consortium name="The Broad Institute Genome Sequencing Center for Infectious Disease"/>
            <person name="Wu L."/>
            <person name="Ma J."/>
        </authorList>
    </citation>
    <scope>NUCLEOTIDE SEQUENCE [LARGE SCALE GENOMIC DNA]</scope>
    <source>
        <strain evidence="3">NBRC 101365</strain>
    </source>
</reference>
<name>A0ABQ6CD28_9HYPH</name>
<feature type="transmembrane region" description="Helical" evidence="1">
    <location>
        <begin position="228"/>
        <end position="249"/>
    </location>
</feature>
<keyword evidence="1" id="KW-0472">Membrane</keyword>
<protein>
    <submittedName>
        <fullName evidence="2">Membrane protein</fullName>
    </submittedName>
</protein>
<keyword evidence="1" id="KW-1133">Transmembrane helix</keyword>
<dbReference type="RefSeq" id="WP_284310510.1">
    <property type="nucleotide sequence ID" value="NZ_BSPC01000005.1"/>
</dbReference>